<dbReference type="Proteomes" id="UP000078397">
    <property type="component" value="Unassembled WGS sequence"/>
</dbReference>
<gene>
    <name evidence="1" type="ORF">VFPPC_16337</name>
</gene>
<dbReference type="RefSeq" id="XP_018142684.1">
    <property type="nucleotide sequence ID" value="XM_018294090.1"/>
</dbReference>
<dbReference type="KEGG" id="pchm:VFPPC_16337"/>
<dbReference type="GeneID" id="28858084"/>
<keyword evidence="2" id="KW-1185">Reference proteome</keyword>
<comment type="caution">
    <text evidence="1">The sequence shown here is derived from an EMBL/GenBank/DDBJ whole genome shotgun (WGS) entry which is preliminary data.</text>
</comment>
<name>A0A179FJE3_METCM</name>
<reference evidence="1 2" key="1">
    <citation type="journal article" date="2016" name="PLoS Pathog.">
        <title>Biosynthesis of antibiotic leucinostatins in bio-control fungus Purpureocillium lilacinum and their inhibition on phytophthora revealed by genome mining.</title>
        <authorList>
            <person name="Wang G."/>
            <person name="Liu Z."/>
            <person name="Lin R."/>
            <person name="Li E."/>
            <person name="Mao Z."/>
            <person name="Ling J."/>
            <person name="Yang Y."/>
            <person name="Yin W.B."/>
            <person name="Xie B."/>
        </authorList>
    </citation>
    <scope>NUCLEOTIDE SEQUENCE [LARGE SCALE GENOMIC DNA]</scope>
    <source>
        <strain evidence="1">170</strain>
    </source>
</reference>
<dbReference type="EMBL" id="LSBJ02000005">
    <property type="protein sequence ID" value="OAQ65370.1"/>
    <property type="molecule type" value="Genomic_DNA"/>
</dbReference>
<accession>A0A179FJE3</accession>
<evidence type="ECO:0000313" key="2">
    <source>
        <dbReference type="Proteomes" id="UP000078397"/>
    </source>
</evidence>
<sequence>MPARTKCSARRLPFLFRGHREDGGVIRLRSLAAGIDRMECLRATLHWEQRGIYVETSCNFTCDGRPSANDNLDSCTLGVTCSQAKSWYKPIEEAESIQLRFNKTCRLF</sequence>
<organism evidence="1 2">
    <name type="scientific">Pochonia chlamydosporia 170</name>
    <dbReference type="NCBI Taxonomy" id="1380566"/>
    <lineage>
        <taxon>Eukaryota</taxon>
        <taxon>Fungi</taxon>
        <taxon>Dikarya</taxon>
        <taxon>Ascomycota</taxon>
        <taxon>Pezizomycotina</taxon>
        <taxon>Sordariomycetes</taxon>
        <taxon>Hypocreomycetidae</taxon>
        <taxon>Hypocreales</taxon>
        <taxon>Clavicipitaceae</taxon>
        <taxon>Pochonia</taxon>
    </lineage>
</organism>
<dbReference type="AlphaFoldDB" id="A0A179FJE3"/>
<protein>
    <submittedName>
        <fullName evidence="1">Uncharacterized protein</fullName>
    </submittedName>
</protein>
<evidence type="ECO:0000313" key="1">
    <source>
        <dbReference type="EMBL" id="OAQ65370.1"/>
    </source>
</evidence>
<proteinExistence type="predicted"/>